<reference evidence="1 2" key="1">
    <citation type="submission" date="2022-09" db="EMBL/GenBank/DDBJ databases">
        <authorList>
            <person name="Han X.L."/>
            <person name="Wang Q."/>
            <person name="Lu T."/>
        </authorList>
    </citation>
    <scope>NUCLEOTIDE SEQUENCE [LARGE SCALE GENOMIC DNA]</scope>
    <source>
        <strain evidence="1 2">WQ 127069</strain>
    </source>
</reference>
<name>A0ABT2UTW1_9BACL</name>
<evidence type="ECO:0000313" key="2">
    <source>
        <dbReference type="Proteomes" id="UP001652445"/>
    </source>
</evidence>
<organism evidence="1 2">
    <name type="scientific">Paenibacillus baimaensis</name>
    <dbReference type="NCBI Taxonomy" id="2982185"/>
    <lineage>
        <taxon>Bacteria</taxon>
        <taxon>Bacillati</taxon>
        <taxon>Bacillota</taxon>
        <taxon>Bacilli</taxon>
        <taxon>Bacillales</taxon>
        <taxon>Paenibacillaceae</taxon>
        <taxon>Paenibacillus</taxon>
    </lineage>
</organism>
<keyword evidence="2" id="KW-1185">Reference proteome</keyword>
<comment type="caution">
    <text evidence="1">The sequence shown here is derived from an EMBL/GenBank/DDBJ whole genome shotgun (WGS) entry which is preliminary data.</text>
</comment>
<proteinExistence type="predicted"/>
<accession>A0ABT2UTW1</accession>
<protein>
    <submittedName>
        <fullName evidence="1">Uncharacterized protein</fullName>
    </submittedName>
</protein>
<sequence length="130" mass="13948">MAEKSIMAYFHSPDDANRLLPKLKELGTIDVQVARIGQFQGDGVSETFNPLTGGFPGLSFLTLNNESPGIDEGILAAADVDASGLSAPRSEDGYYDYNGVGNMDILLTVVIEEKAYEQAQRIVREGGGCF</sequence>
<evidence type="ECO:0000313" key="1">
    <source>
        <dbReference type="EMBL" id="MCU6797471.1"/>
    </source>
</evidence>
<dbReference type="EMBL" id="JAOQIO010000121">
    <property type="protein sequence ID" value="MCU6797471.1"/>
    <property type="molecule type" value="Genomic_DNA"/>
</dbReference>
<dbReference type="RefSeq" id="WP_262688253.1">
    <property type="nucleotide sequence ID" value="NZ_JAOQIO010000121.1"/>
</dbReference>
<gene>
    <name evidence="1" type="ORF">OB236_35635</name>
</gene>
<dbReference type="Proteomes" id="UP001652445">
    <property type="component" value="Unassembled WGS sequence"/>
</dbReference>